<dbReference type="AlphaFoldDB" id="A0AAV3M218"/>
<accession>A0AAV3M218</accession>
<name>A0AAV3M218_9GAMM</name>
<reference evidence="1 2" key="1">
    <citation type="submission" date="2014-01" db="EMBL/GenBank/DDBJ databases">
        <authorList>
            <person name="Durkin A.S."/>
            <person name="McCorrison J."/>
            <person name="Torralba M."/>
            <person name="Gillis M."/>
            <person name="Haft D.H."/>
            <person name="Methe B."/>
            <person name="Sutton G."/>
            <person name="Nelson K.E."/>
        </authorList>
    </citation>
    <scope>NUCLEOTIDE SEQUENCE [LARGE SCALE GENOMIC DNA]</scope>
    <source>
        <strain evidence="1 2">205/92</strain>
    </source>
</reference>
<dbReference type="Proteomes" id="UP000022311">
    <property type="component" value="Unassembled WGS sequence"/>
</dbReference>
<gene>
    <name evidence="1" type="ORF">HMPREF1563_0434</name>
</gene>
<evidence type="ECO:0000313" key="1">
    <source>
        <dbReference type="EMBL" id="EUD09836.1"/>
    </source>
</evidence>
<dbReference type="EMBL" id="JALD01000065">
    <property type="protein sequence ID" value="EUD09836.1"/>
    <property type="molecule type" value="Genomic_DNA"/>
</dbReference>
<sequence length="43" mass="5196">MNENAADINGNFFLLQERKEEKSKINLYPKVINKLEINYFYDK</sequence>
<protein>
    <submittedName>
        <fullName evidence="1">Uncharacterized protein</fullName>
    </submittedName>
</protein>
<evidence type="ECO:0000313" key="2">
    <source>
        <dbReference type="Proteomes" id="UP000022311"/>
    </source>
</evidence>
<proteinExistence type="predicted"/>
<comment type="caution">
    <text evidence="1">The sequence shown here is derived from an EMBL/GenBank/DDBJ whole genome shotgun (WGS) entry which is preliminary data.</text>
</comment>
<organism evidence="1 2">
    <name type="scientific">Providencia alcalifaciens 205/92</name>
    <dbReference type="NCBI Taxonomy" id="1256988"/>
    <lineage>
        <taxon>Bacteria</taxon>
        <taxon>Pseudomonadati</taxon>
        <taxon>Pseudomonadota</taxon>
        <taxon>Gammaproteobacteria</taxon>
        <taxon>Enterobacterales</taxon>
        <taxon>Morganellaceae</taxon>
        <taxon>Providencia</taxon>
    </lineage>
</organism>